<reference evidence="6" key="1">
    <citation type="submission" date="2023-10" db="EMBL/GenBank/DDBJ databases">
        <title>Genome assembly of Pristionchus species.</title>
        <authorList>
            <person name="Yoshida K."/>
            <person name="Sommer R.J."/>
        </authorList>
    </citation>
    <scope>NUCLEOTIDE SEQUENCE</scope>
    <source>
        <strain evidence="6">RS5133</strain>
    </source>
</reference>
<feature type="region of interest" description="Disordered" evidence="5">
    <location>
        <begin position="551"/>
        <end position="587"/>
    </location>
</feature>
<dbReference type="GO" id="GO:0005092">
    <property type="term" value="F:GDP-dissociation inhibitor activity"/>
    <property type="evidence" value="ECO:0007669"/>
    <property type="project" value="InterPro"/>
</dbReference>
<comment type="caution">
    <text evidence="6">The sequence shown here is derived from an EMBL/GenBank/DDBJ whole genome shotgun (WGS) entry which is preliminary data.</text>
</comment>
<dbReference type="GO" id="GO:0005634">
    <property type="term" value="C:nucleus"/>
    <property type="evidence" value="ECO:0007669"/>
    <property type="project" value="TreeGrafter"/>
</dbReference>
<dbReference type="Gene3D" id="1.10.405.10">
    <property type="entry name" value="Guanine Nucleotide Dissociation Inhibitor, domain 1"/>
    <property type="match status" value="1"/>
</dbReference>
<feature type="compositionally biased region" description="Acidic residues" evidence="5">
    <location>
        <begin position="556"/>
        <end position="572"/>
    </location>
</feature>
<sequence>DTVVLLNRTVPLVQFLMEEPLPSSVDVVVVGTGLGEAMLAAAAARSGCSVLHLDDCTFYGGEWASFNLRSIDEWTERQEKRQRGEDEIPPEPSAPLIKEGETLIRIRRRPTIRNLTDQWTEASSGSSFAAAAVEPAAVNEDGGDSALPPPLPPPTWREAMDDQWRRFSIDISPKVLLSRGDLVRTLCDSEVSAYAEFKLVDRLLGVTSSESSIDIHRIPCSRGEIFDSESLSMLDKRRLMKLLQLCMQWHAAPDQCESVQEAIDTPFVEFLATQNIQGALADLLLHSLSFLSPAGVSPATGASLRALCRFMDSVGVFGPSPFLVPLYGSGELPQCFARLCAVFGGIYCLGRPVDGIVEREGRVAAVLVAGQRVECGHILLTSAFSPDQWTNTDSQSTVSRSILIANGSVKQEGKESISLLNLGGLAPGEGARMLETGWEACTAPKGYFVAQLTVEGEGKRELVDDVIEKMYAVREKGGEEEGEGEKKEEKPLLLRRIEWEQVEHPANYSVPSNVGVLRLPDATADYRSVMEEAKSLFARFWPDRDFLPRSLKKEQQEEEPFDAREGDDEGKEEGDNKEKEEEKGDSQ</sequence>
<dbReference type="PANTHER" id="PTHR11787:SF4">
    <property type="entry name" value="CHM, RAB ESCORT PROTEIN 1"/>
    <property type="match status" value="1"/>
</dbReference>
<feature type="compositionally biased region" description="Basic and acidic residues" evidence="5">
    <location>
        <begin position="573"/>
        <end position="587"/>
    </location>
</feature>
<evidence type="ECO:0000256" key="3">
    <source>
        <dbReference type="ARBA" id="ARBA00022468"/>
    </source>
</evidence>
<dbReference type="Gene3D" id="3.50.50.60">
    <property type="entry name" value="FAD/NAD(P)-binding domain"/>
    <property type="match status" value="1"/>
</dbReference>
<keyword evidence="7" id="KW-1185">Reference proteome</keyword>
<dbReference type="Pfam" id="PF00996">
    <property type="entry name" value="GDI"/>
    <property type="match status" value="2"/>
</dbReference>
<dbReference type="EMBL" id="BTSY01000003">
    <property type="protein sequence ID" value="GMT18314.1"/>
    <property type="molecule type" value="Genomic_DNA"/>
</dbReference>
<protein>
    <recommendedName>
        <fullName evidence="8">Rab proteins geranylgeranyltransferase component A</fullName>
    </recommendedName>
</protein>
<evidence type="ECO:0000256" key="5">
    <source>
        <dbReference type="SAM" id="MobiDB-lite"/>
    </source>
</evidence>
<dbReference type="InterPro" id="IPR001738">
    <property type="entry name" value="Rab_escort"/>
</dbReference>
<name>A0AAV5VIP2_9BILA</name>
<dbReference type="PIRSF" id="PIRSF016550">
    <property type="entry name" value="Rab_ger_ger_transf_A_euk"/>
    <property type="match status" value="1"/>
</dbReference>
<evidence type="ECO:0000256" key="2">
    <source>
        <dbReference type="ARBA" id="ARBA00005593"/>
    </source>
</evidence>
<dbReference type="Gene3D" id="3.30.519.10">
    <property type="entry name" value="Guanine Nucleotide Dissociation Inhibitor, domain 2"/>
    <property type="match status" value="1"/>
</dbReference>
<dbReference type="AlphaFoldDB" id="A0AAV5VIP2"/>
<keyword evidence="3" id="KW-0343">GTPase activation</keyword>
<keyword evidence="4" id="KW-0963">Cytoplasm</keyword>
<dbReference type="InterPro" id="IPR018203">
    <property type="entry name" value="GDP_dissociation_inhibitor"/>
</dbReference>
<organism evidence="6 7">
    <name type="scientific">Pristionchus fissidentatus</name>
    <dbReference type="NCBI Taxonomy" id="1538716"/>
    <lineage>
        <taxon>Eukaryota</taxon>
        <taxon>Metazoa</taxon>
        <taxon>Ecdysozoa</taxon>
        <taxon>Nematoda</taxon>
        <taxon>Chromadorea</taxon>
        <taxon>Rhabditida</taxon>
        <taxon>Rhabditina</taxon>
        <taxon>Diplogasteromorpha</taxon>
        <taxon>Diplogasteroidea</taxon>
        <taxon>Neodiplogasteridae</taxon>
        <taxon>Pristionchus</taxon>
    </lineage>
</organism>
<proteinExistence type="inferred from homology"/>
<dbReference type="GO" id="GO:0005968">
    <property type="term" value="C:Rab-protein geranylgeranyltransferase complex"/>
    <property type="evidence" value="ECO:0007669"/>
    <property type="project" value="InterPro"/>
</dbReference>
<evidence type="ECO:0000313" key="7">
    <source>
        <dbReference type="Proteomes" id="UP001432322"/>
    </source>
</evidence>
<evidence type="ECO:0000256" key="4">
    <source>
        <dbReference type="ARBA" id="ARBA00022490"/>
    </source>
</evidence>
<comment type="similarity">
    <text evidence="2">Belongs to the Rab GDI family.</text>
</comment>
<feature type="non-terminal residue" evidence="6">
    <location>
        <position position="1"/>
    </location>
</feature>
<dbReference type="GO" id="GO:0005096">
    <property type="term" value="F:GTPase activator activity"/>
    <property type="evidence" value="ECO:0007669"/>
    <property type="project" value="UniProtKB-KW"/>
</dbReference>
<dbReference type="InterPro" id="IPR036188">
    <property type="entry name" value="FAD/NAD-bd_sf"/>
</dbReference>
<evidence type="ECO:0000313" key="6">
    <source>
        <dbReference type="EMBL" id="GMT18314.1"/>
    </source>
</evidence>
<comment type="subcellular location">
    <subcellularLocation>
        <location evidence="1">Cytoplasm</location>
    </subcellularLocation>
</comment>
<dbReference type="GO" id="GO:0016192">
    <property type="term" value="P:vesicle-mediated transport"/>
    <property type="evidence" value="ECO:0007669"/>
    <property type="project" value="TreeGrafter"/>
</dbReference>
<dbReference type="Proteomes" id="UP001432322">
    <property type="component" value="Unassembled WGS sequence"/>
</dbReference>
<dbReference type="SUPFAM" id="SSF51905">
    <property type="entry name" value="FAD/NAD(P)-binding domain"/>
    <property type="match status" value="1"/>
</dbReference>
<gene>
    <name evidence="6" type="ORF">PFISCL1PPCAC_9611</name>
</gene>
<dbReference type="PANTHER" id="PTHR11787">
    <property type="entry name" value="RAB GDP-DISSOCIATION INHIBITOR"/>
    <property type="match status" value="1"/>
</dbReference>
<evidence type="ECO:0000256" key="1">
    <source>
        <dbReference type="ARBA" id="ARBA00004496"/>
    </source>
</evidence>
<dbReference type="GO" id="GO:0005829">
    <property type="term" value="C:cytosol"/>
    <property type="evidence" value="ECO:0007669"/>
    <property type="project" value="TreeGrafter"/>
</dbReference>
<evidence type="ECO:0008006" key="8">
    <source>
        <dbReference type="Google" id="ProtNLM"/>
    </source>
</evidence>
<dbReference type="PRINTS" id="PR00891">
    <property type="entry name" value="RABGDIREP"/>
</dbReference>
<dbReference type="GO" id="GO:0006886">
    <property type="term" value="P:intracellular protein transport"/>
    <property type="evidence" value="ECO:0007669"/>
    <property type="project" value="InterPro"/>
</dbReference>
<dbReference type="GO" id="GO:0007264">
    <property type="term" value="P:small GTPase-mediated signal transduction"/>
    <property type="evidence" value="ECO:0007669"/>
    <property type="project" value="InterPro"/>
</dbReference>
<accession>A0AAV5VIP2</accession>